<evidence type="ECO:0000256" key="7">
    <source>
        <dbReference type="ARBA" id="ARBA00023209"/>
    </source>
</evidence>
<reference evidence="19" key="2">
    <citation type="submission" date="2025-08" db="UniProtKB">
        <authorList>
            <consortium name="RefSeq"/>
        </authorList>
    </citation>
    <scope>IDENTIFICATION</scope>
    <source>
        <tissue evidence="19">Leaf</tissue>
    </source>
</reference>
<dbReference type="PANTHER" id="PTHR46274">
    <property type="entry name" value="PHOSPHATIDYLINOSITOL PHOSPHATASE"/>
    <property type="match status" value="1"/>
</dbReference>
<dbReference type="GO" id="GO:0008654">
    <property type="term" value="P:phospholipid biosynthetic process"/>
    <property type="evidence" value="ECO:0007669"/>
    <property type="project" value="UniProtKB-KW"/>
</dbReference>
<evidence type="ECO:0000256" key="11">
    <source>
        <dbReference type="ARBA" id="ARBA00047761"/>
    </source>
</evidence>
<keyword evidence="18" id="KW-1185">Reference proteome</keyword>
<reference evidence="18" key="1">
    <citation type="journal article" date="2020" name="Plant Biotechnol. J.">
        <title>The pomegranate (Punica granatum L.) draft genome dissects genetic divergence between soft- and hard-seeded cultivars.</title>
        <authorList>
            <person name="Luo X."/>
            <person name="Li H."/>
            <person name="Wu Z."/>
            <person name="Yao W."/>
            <person name="Zhao P."/>
            <person name="Cao D."/>
            <person name="Yu H."/>
            <person name="Li K."/>
            <person name="Poudel K."/>
            <person name="Zhao D."/>
            <person name="Zhang F."/>
            <person name="Xia X."/>
            <person name="Chen L."/>
            <person name="Wang Q."/>
            <person name="Jing D."/>
            <person name="Cao S."/>
        </authorList>
    </citation>
    <scope>NUCLEOTIDE SEQUENCE [LARGE SCALE GENOMIC DNA]</scope>
    <source>
        <strain evidence="18">cv. Tunisia</strain>
    </source>
</reference>
<organism evidence="18 19">
    <name type="scientific">Punica granatum</name>
    <name type="common">Pomegranate</name>
    <dbReference type="NCBI Taxonomy" id="22663"/>
    <lineage>
        <taxon>Eukaryota</taxon>
        <taxon>Viridiplantae</taxon>
        <taxon>Streptophyta</taxon>
        <taxon>Embryophyta</taxon>
        <taxon>Tracheophyta</taxon>
        <taxon>Spermatophyta</taxon>
        <taxon>Magnoliopsida</taxon>
        <taxon>eudicotyledons</taxon>
        <taxon>Gunneridae</taxon>
        <taxon>Pentapetalae</taxon>
        <taxon>rosids</taxon>
        <taxon>malvids</taxon>
        <taxon>Myrtales</taxon>
        <taxon>Lythraceae</taxon>
        <taxon>Punica</taxon>
    </lineage>
</organism>
<name>A0A6P8CTI0_PUNGR</name>
<comment type="catalytic activity">
    <reaction evidence="11">
        <text>O-phospho-L-seryl-[protein] + H2O = L-seryl-[protein] + phosphate</text>
        <dbReference type="Rhea" id="RHEA:20629"/>
        <dbReference type="Rhea" id="RHEA-COMP:9863"/>
        <dbReference type="Rhea" id="RHEA-COMP:11604"/>
        <dbReference type="ChEBI" id="CHEBI:15377"/>
        <dbReference type="ChEBI" id="CHEBI:29999"/>
        <dbReference type="ChEBI" id="CHEBI:43474"/>
        <dbReference type="ChEBI" id="CHEBI:83421"/>
        <dbReference type="EC" id="3.1.3.16"/>
    </reaction>
</comment>
<dbReference type="EC" id="3.1.3.27" evidence="10"/>
<feature type="domain" description="Tyrosine-protein phosphatase" evidence="16">
    <location>
        <begin position="59"/>
        <end position="206"/>
    </location>
</feature>
<dbReference type="RefSeq" id="XP_031388002.1">
    <property type="nucleotide sequence ID" value="XM_031532142.1"/>
</dbReference>
<dbReference type="InterPro" id="IPR000387">
    <property type="entry name" value="Tyr_Pase_dom"/>
</dbReference>
<dbReference type="PROSITE" id="PS50054">
    <property type="entry name" value="TYR_PHOSPHATASE_DUAL"/>
    <property type="match status" value="1"/>
</dbReference>
<keyword evidence="6" id="KW-0443">Lipid metabolism</keyword>
<accession>A0A6P8CTI0</accession>
<dbReference type="PANTHER" id="PTHR46274:SF6">
    <property type="entry name" value="TYR_PHOSPHATASE_2 DOMAIN-CONTAINING PROTEIN"/>
    <property type="match status" value="1"/>
</dbReference>
<comment type="catalytic activity">
    <reaction evidence="13">
        <text>a 1,2-diacyl-sn-glycero-3-phospho-(1'-sn-glycero-3'-phosphate) + H2O = a 1,2-diacyl-sn-glycero-3-phospho-(1'-sn-glycerol) + phosphate</text>
        <dbReference type="Rhea" id="RHEA:33751"/>
        <dbReference type="ChEBI" id="CHEBI:15377"/>
        <dbReference type="ChEBI" id="CHEBI:43474"/>
        <dbReference type="ChEBI" id="CHEBI:60110"/>
        <dbReference type="ChEBI" id="CHEBI:64716"/>
        <dbReference type="EC" id="3.1.3.27"/>
    </reaction>
    <physiologicalReaction direction="left-to-right" evidence="13">
        <dbReference type="Rhea" id="RHEA:33752"/>
    </physiologicalReaction>
</comment>
<dbReference type="GO" id="GO:0008962">
    <property type="term" value="F:phosphatidylglycerophosphatase activity"/>
    <property type="evidence" value="ECO:0007669"/>
    <property type="project" value="UniProtKB-EC"/>
</dbReference>
<evidence type="ECO:0000313" key="18">
    <source>
        <dbReference type="Proteomes" id="UP000515151"/>
    </source>
</evidence>
<evidence type="ECO:0000256" key="8">
    <source>
        <dbReference type="ARBA" id="ARBA00023264"/>
    </source>
</evidence>
<comment type="pathway">
    <text evidence="9">Phospholipid metabolism; phosphatidylglycerol biosynthesis; phosphatidylglycerol from CDP-diacylglycerol: step 2/2.</text>
</comment>
<feature type="domain" description="Tyrosine specific protein phosphatases" evidence="17">
    <location>
        <begin position="127"/>
        <end position="195"/>
    </location>
</feature>
<evidence type="ECO:0000313" key="19">
    <source>
        <dbReference type="RefSeq" id="XP_031388002.1"/>
    </source>
</evidence>
<dbReference type="GeneID" id="116201063"/>
<gene>
    <name evidence="19" type="primary">LOC116201063</name>
</gene>
<evidence type="ECO:0000256" key="3">
    <source>
        <dbReference type="ARBA" id="ARBA00022516"/>
    </source>
</evidence>
<evidence type="ECO:0000259" key="16">
    <source>
        <dbReference type="PROSITE" id="PS50054"/>
    </source>
</evidence>
<dbReference type="OrthoDB" id="273181at2759"/>
<dbReference type="InterPro" id="IPR020422">
    <property type="entry name" value="TYR_PHOSPHATASE_DUAL_dom"/>
</dbReference>
<dbReference type="PROSITE" id="PS00383">
    <property type="entry name" value="TYR_PHOSPHATASE_1"/>
    <property type="match status" value="1"/>
</dbReference>
<dbReference type="SMART" id="SM00195">
    <property type="entry name" value="DSPc"/>
    <property type="match status" value="1"/>
</dbReference>
<evidence type="ECO:0000256" key="14">
    <source>
        <dbReference type="ARBA" id="ARBA00053902"/>
    </source>
</evidence>
<comment type="similarity">
    <text evidence="2">Belongs to the protein-tyrosine phosphatase family. Non-receptor class dual specificity subfamily.</text>
</comment>
<dbReference type="SUPFAM" id="SSF52799">
    <property type="entry name" value="(Phosphotyrosine protein) phosphatases II"/>
    <property type="match status" value="1"/>
</dbReference>
<evidence type="ECO:0000256" key="9">
    <source>
        <dbReference type="ARBA" id="ARBA00024192"/>
    </source>
</evidence>
<dbReference type="Pfam" id="PF00782">
    <property type="entry name" value="DSPc"/>
    <property type="match status" value="1"/>
</dbReference>
<evidence type="ECO:0000259" key="17">
    <source>
        <dbReference type="PROSITE" id="PS50056"/>
    </source>
</evidence>
<evidence type="ECO:0000256" key="13">
    <source>
        <dbReference type="ARBA" id="ARBA00050944"/>
    </source>
</evidence>
<comment type="catalytic activity">
    <reaction evidence="12">
        <text>O-phospho-L-threonyl-[protein] + H2O = L-threonyl-[protein] + phosphate</text>
        <dbReference type="Rhea" id="RHEA:47004"/>
        <dbReference type="Rhea" id="RHEA-COMP:11060"/>
        <dbReference type="Rhea" id="RHEA-COMP:11605"/>
        <dbReference type="ChEBI" id="CHEBI:15377"/>
        <dbReference type="ChEBI" id="CHEBI:30013"/>
        <dbReference type="ChEBI" id="CHEBI:43474"/>
        <dbReference type="ChEBI" id="CHEBI:61977"/>
        <dbReference type="EC" id="3.1.3.16"/>
    </reaction>
</comment>
<keyword evidence="4" id="KW-0378">Hydrolase</keyword>
<dbReference type="InterPro" id="IPR000340">
    <property type="entry name" value="Dual-sp_phosphatase_cat-dom"/>
</dbReference>
<comment type="pathway">
    <text evidence="1">Lipid metabolism.</text>
</comment>
<evidence type="ECO:0000256" key="6">
    <source>
        <dbReference type="ARBA" id="ARBA00023098"/>
    </source>
</evidence>
<keyword evidence="5" id="KW-0904">Protein phosphatase</keyword>
<dbReference type="Gene3D" id="3.90.190.10">
    <property type="entry name" value="Protein tyrosine phosphatase superfamily"/>
    <property type="match status" value="1"/>
</dbReference>
<evidence type="ECO:0000256" key="1">
    <source>
        <dbReference type="ARBA" id="ARBA00005189"/>
    </source>
</evidence>
<evidence type="ECO:0000256" key="4">
    <source>
        <dbReference type="ARBA" id="ARBA00022801"/>
    </source>
</evidence>
<dbReference type="PROSITE" id="PS50056">
    <property type="entry name" value="TYR_PHOSPHATASE_2"/>
    <property type="match status" value="1"/>
</dbReference>
<evidence type="ECO:0000256" key="12">
    <source>
        <dbReference type="ARBA" id="ARBA00048336"/>
    </source>
</evidence>
<keyword evidence="8" id="KW-1208">Phospholipid metabolism</keyword>
<dbReference type="Proteomes" id="UP000515151">
    <property type="component" value="Chromosome 3"/>
</dbReference>
<dbReference type="InterPro" id="IPR044596">
    <property type="entry name" value="PTPMT1-like"/>
</dbReference>
<dbReference type="InterPro" id="IPR029021">
    <property type="entry name" value="Prot-tyrosine_phosphatase-like"/>
</dbReference>
<feature type="region of interest" description="Disordered" evidence="15">
    <location>
        <begin position="1"/>
        <end position="20"/>
    </location>
</feature>
<keyword evidence="3" id="KW-0444">Lipid biosynthesis</keyword>
<evidence type="ECO:0000256" key="10">
    <source>
        <dbReference type="ARBA" id="ARBA00024224"/>
    </source>
</evidence>
<dbReference type="CDD" id="cd14524">
    <property type="entry name" value="PTPMT1"/>
    <property type="match status" value="1"/>
</dbReference>
<evidence type="ECO:0000256" key="15">
    <source>
        <dbReference type="SAM" id="MobiDB-lite"/>
    </source>
</evidence>
<evidence type="ECO:0000256" key="2">
    <source>
        <dbReference type="ARBA" id="ARBA00008601"/>
    </source>
</evidence>
<evidence type="ECO:0000256" key="5">
    <source>
        <dbReference type="ARBA" id="ARBA00022912"/>
    </source>
</evidence>
<dbReference type="InterPro" id="IPR016130">
    <property type="entry name" value="Tyr_Pase_AS"/>
</dbReference>
<comment type="function">
    <text evidence="14">Exhibits phosphatidylglycerophosphate phosphatase activity. Involved in root growth and columella cells organization. May possess protein phosphatase activity.</text>
</comment>
<protein>
    <recommendedName>
        <fullName evidence="10">phosphatidylglycerophosphatase</fullName>
        <ecNumber evidence="10">3.1.3.27</ecNumber>
    </recommendedName>
</protein>
<sequence length="286" mass="31475">MKIEELGSEEGGGGGDEGEKKIVTDDAKRVLVWAGARILFYPTLLYNVFRSKIQTEFRWWDEIDQHLLLGAVPFPKDVPRLKQLGVGGVITLNEPYETLVSSSLYDDHGIEHLVIPTRDYLFAPSSVDINRAVDFIHKNSSCGQTTYVHCKAGRGRSTTIVLCYLVKYKNMTPAAGLEYVRSRRPRVLLAPSQWKAVQKYSKSQLSPTSSCSAPADAVLITKADLEGYVCSSDGNNNSGMELALVPNATKAMPMIARLSCLFMYLKDSGSLGPISWRLPAAEAHAC</sequence>
<proteinExistence type="inferred from homology"/>
<dbReference type="GO" id="GO:0048364">
    <property type="term" value="P:root development"/>
    <property type="evidence" value="ECO:0007669"/>
    <property type="project" value="UniProtKB-ARBA"/>
</dbReference>
<dbReference type="AlphaFoldDB" id="A0A6P8CTI0"/>
<keyword evidence="7" id="KW-0594">Phospholipid biosynthesis</keyword>
<dbReference type="FunFam" id="3.90.190.10:FF:000051">
    <property type="entry name" value="Dual specificity phosphatase domain protein"/>
    <property type="match status" value="1"/>
</dbReference>
<dbReference type="GO" id="GO:0004722">
    <property type="term" value="F:protein serine/threonine phosphatase activity"/>
    <property type="evidence" value="ECO:0007669"/>
    <property type="project" value="UniProtKB-EC"/>
</dbReference>